<reference evidence="2" key="2">
    <citation type="submission" date="2022-05" db="EMBL/GenBank/DDBJ databases">
        <authorList>
            <consortium name="NCBI Pathogen Detection Project"/>
        </authorList>
    </citation>
    <scope>NUCLEOTIDE SEQUENCE</scope>
    <source>
        <strain evidence="2">CAV1698</strain>
    </source>
</reference>
<evidence type="ECO:0000313" key="3">
    <source>
        <dbReference type="Proteomes" id="UP000862426"/>
    </source>
</evidence>
<gene>
    <name evidence="2" type="ORF">JD854_RS26065</name>
</gene>
<dbReference type="Proteomes" id="UP000862426">
    <property type="component" value="Unassembled WGS sequence"/>
</dbReference>
<evidence type="ECO:0000256" key="1">
    <source>
        <dbReference type="SAM" id="MobiDB-lite"/>
    </source>
</evidence>
<evidence type="ECO:0000313" key="2">
    <source>
        <dbReference type="EMBL" id="HCD1258491.1"/>
    </source>
</evidence>
<name>A0A9C7QPY7_CITAM</name>
<reference evidence="2" key="1">
    <citation type="journal article" date="2018" name="Genome Biol.">
        <title>SKESA: strategic k-mer extension for scrupulous assemblies.</title>
        <authorList>
            <person name="Souvorov A."/>
            <person name="Agarwala R."/>
            <person name="Lipman D.J."/>
        </authorList>
    </citation>
    <scope>NUCLEOTIDE SEQUENCE</scope>
    <source>
        <strain evidence="2">CAV1698</strain>
    </source>
</reference>
<proteinExistence type="predicted"/>
<accession>A0A9C7QPY7</accession>
<protein>
    <submittedName>
        <fullName evidence="2">AAC(6')-Ib family aminoglycoside 6'-N-acetyltransferase</fullName>
    </submittedName>
</protein>
<dbReference type="AlphaFoldDB" id="A0A9C7QPY7"/>
<comment type="caution">
    <text evidence="2">The sequence shown here is derived from an EMBL/GenBank/DDBJ whole genome shotgun (WGS) entry which is preliminary data.</text>
</comment>
<organism evidence="2 3">
    <name type="scientific">Citrobacter amalonaticus</name>
    <dbReference type="NCBI Taxonomy" id="35703"/>
    <lineage>
        <taxon>Bacteria</taxon>
        <taxon>Pseudomonadati</taxon>
        <taxon>Pseudomonadota</taxon>
        <taxon>Gammaproteobacteria</taxon>
        <taxon>Enterobacterales</taxon>
        <taxon>Enterobacteriaceae</taxon>
        <taxon>Citrobacter</taxon>
    </lineage>
</organism>
<sequence length="20" mass="2284">GPAVYMVQTRQAFERTRSDA</sequence>
<dbReference type="EMBL" id="DACYAJ020000079">
    <property type="protein sequence ID" value="HCD1258491.1"/>
    <property type="molecule type" value="Genomic_DNA"/>
</dbReference>
<feature type="non-terminal residue" evidence="2">
    <location>
        <position position="1"/>
    </location>
</feature>
<feature type="region of interest" description="Disordered" evidence="1">
    <location>
        <begin position="1"/>
        <end position="20"/>
    </location>
</feature>